<evidence type="ECO:0000313" key="4">
    <source>
        <dbReference type="Proteomes" id="UP000078476"/>
    </source>
</evidence>
<dbReference type="PROSITE" id="PS51123">
    <property type="entry name" value="OMPA_2"/>
    <property type="match status" value="1"/>
</dbReference>
<proteinExistence type="predicted"/>
<protein>
    <recommendedName>
        <fullName evidence="2">OmpA-like domain-containing protein</fullName>
    </recommendedName>
</protein>
<keyword evidence="4" id="KW-1185">Reference proteome</keyword>
<sequence length="211" mass="22978">MKTNIYNIGIIILLKLEFINMRKIAIMSSAVLMAACSSLPVPPVVDGSDRHPVNSRETAELLALRAQLAQTQELLQLREQNTTSSVVLNPTPAPTPIPLLTSQTVSVMFPFNGTKFNPAINQTETLLPLLTNAKRIVVRGRTDGQHASAADEQVALNRALSAQRYLVNHGVSPLIISVNYLSAGDYVADNSSVTGRAQNRRVEIEVHTETN</sequence>
<dbReference type="EMBL" id="LUUI01000049">
    <property type="protein sequence ID" value="OAI20340.1"/>
    <property type="molecule type" value="Genomic_DNA"/>
</dbReference>
<dbReference type="STRING" id="980561.A1359_21115"/>
<evidence type="ECO:0000259" key="2">
    <source>
        <dbReference type="PROSITE" id="PS51123"/>
    </source>
</evidence>
<dbReference type="Gene3D" id="3.30.1330.60">
    <property type="entry name" value="OmpA-like domain"/>
    <property type="match status" value="1"/>
</dbReference>
<accession>A0A177NTE5</accession>
<feature type="domain" description="OmpA-like" evidence="2">
    <location>
        <begin position="96"/>
        <end position="210"/>
    </location>
</feature>
<dbReference type="AlphaFoldDB" id="A0A177NTE5"/>
<evidence type="ECO:0000256" key="1">
    <source>
        <dbReference type="PROSITE-ProRule" id="PRU00473"/>
    </source>
</evidence>
<name>A0A177NTE5_9GAMM</name>
<dbReference type="InterPro" id="IPR006665">
    <property type="entry name" value="OmpA-like"/>
</dbReference>
<gene>
    <name evidence="3" type="ORF">A1359_21115</name>
</gene>
<reference evidence="3 4" key="1">
    <citation type="submission" date="2016-03" db="EMBL/GenBank/DDBJ databases">
        <authorList>
            <person name="Ploux O."/>
        </authorList>
    </citation>
    <scope>NUCLEOTIDE SEQUENCE [LARGE SCALE GENOMIC DNA]</scope>
    <source>
        <strain evidence="3 4">R-45370</strain>
    </source>
</reference>
<dbReference type="InterPro" id="IPR036737">
    <property type="entry name" value="OmpA-like_sf"/>
</dbReference>
<comment type="caution">
    <text evidence="3">The sequence shown here is derived from an EMBL/GenBank/DDBJ whole genome shotgun (WGS) entry which is preliminary data.</text>
</comment>
<organism evidence="3 4">
    <name type="scientific">Methylomonas lenta</name>
    <dbReference type="NCBI Taxonomy" id="980561"/>
    <lineage>
        <taxon>Bacteria</taxon>
        <taxon>Pseudomonadati</taxon>
        <taxon>Pseudomonadota</taxon>
        <taxon>Gammaproteobacteria</taxon>
        <taxon>Methylococcales</taxon>
        <taxon>Methylococcaceae</taxon>
        <taxon>Methylomonas</taxon>
    </lineage>
</organism>
<dbReference type="GO" id="GO:0016020">
    <property type="term" value="C:membrane"/>
    <property type="evidence" value="ECO:0007669"/>
    <property type="project" value="UniProtKB-UniRule"/>
</dbReference>
<dbReference type="Proteomes" id="UP000078476">
    <property type="component" value="Unassembled WGS sequence"/>
</dbReference>
<dbReference type="Pfam" id="PF00691">
    <property type="entry name" value="OmpA"/>
    <property type="match status" value="1"/>
</dbReference>
<keyword evidence="1" id="KW-0472">Membrane</keyword>
<dbReference type="SUPFAM" id="SSF103088">
    <property type="entry name" value="OmpA-like"/>
    <property type="match status" value="1"/>
</dbReference>
<evidence type="ECO:0000313" key="3">
    <source>
        <dbReference type="EMBL" id="OAI20340.1"/>
    </source>
</evidence>
<dbReference type="CDD" id="cd07185">
    <property type="entry name" value="OmpA_C-like"/>
    <property type="match status" value="1"/>
</dbReference>